<evidence type="ECO:0000256" key="1">
    <source>
        <dbReference type="SAM" id="MobiDB-lite"/>
    </source>
</evidence>
<keyword evidence="3" id="KW-1185">Reference proteome</keyword>
<feature type="region of interest" description="Disordered" evidence="1">
    <location>
        <begin position="132"/>
        <end position="156"/>
    </location>
</feature>
<protein>
    <submittedName>
        <fullName evidence="2">Uncharacterized protein</fullName>
    </submittedName>
</protein>
<accession>A0AAD5KA39</accession>
<comment type="caution">
    <text evidence="2">The sequence shown here is derived from an EMBL/GenBank/DDBJ whole genome shotgun (WGS) entry which is preliminary data.</text>
</comment>
<reference evidence="2" key="2">
    <citation type="submission" date="2023-02" db="EMBL/GenBank/DDBJ databases">
        <authorList>
            <consortium name="DOE Joint Genome Institute"/>
            <person name="Mondo S.J."/>
            <person name="Chang Y."/>
            <person name="Wang Y."/>
            <person name="Ahrendt S."/>
            <person name="Andreopoulos W."/>
            <person name="Barry K."/>
            <person name="Beard J."/>
            <person name="Benny G.L."/>
            <person name="Blankenship S."/>
            <person name="Bonito G."/>
            <person name="Cuomo C."/>
            <person name="Desiro A."/>
            <person name="Gervers K.A."/>
            <person name="Hundley H."/>
            <person name="Kuo A."/>
            <person name="LaButti K."/>
            <person name="Lang B.F."/>
            <person name="Lipzen A."/>
            <person name="O'Donnell K."/>
            <person name="Pangilinan J."/>
            <person name="Reynolds N."/>
            <person name="Sandor L."/>
            <person name="Smith M.W."/>
            <person name="Tsang A."/>
            <person name="Grigoriev I.V."/>
            <person name="Stajich J.E."/>
            <person name="Spatafora J.W."/>
        </authorList>
    </citation>
    <scope>NUCLEOTIDE SEQUENCE</scope>
    <source>
        <strain evidence="2">RSA 2281</strain>
    </source>
</reference>
<dbReference type="AlphaFoldDB" id="A0AAD5KA39"/>
<feature type="compositionally biased region" description="Low complexity" evidence="1">
    <location>
        <begin position="132"/>
        <end position="144"/>
    </location>
</feature>
<evidence type="ECO:0000313" key="2">
    <source>
        <dbReference type="EMBL" id="KAI9258150.1"/>
    </source>
</evidence>
<gene>
    <name evidence="2" type="ORF">BDA99DRAFT_112732</name>
</gene>
<sequence length="479" mass="55056">MSTSTATPQQAAILIEEGSLETGKRKFTKTSKTDKETIIELLNEVLQQKLREIVHENASKYTKDEFVSFLEKRINCPKGTMEMVAQLAKQRHGVDRTARQINKTLERTTKSTWQMIKKNYYEKLYNEFKDNASTTKSTTATTTKFSKNDNNDEDKIDDKNKCTSSIIGINSILREDVSHEHVQKAIRQIAAHTTTAVSNVSVLVRMTLCKLAQHQITIKNDNAQLKKERTGFQMSKIFPASFTVRDKRPMDVNGKVMIATSNISLKENLEKVYKPKTGASDLQSLFSDNHLQYIQSHHLGDKKNSTNDPNHPFWHDLTFKNCNLPSVPQGISTTIASGIKEFSTNFKNMWDGTTIYKRVERKVIRVLLRLHLAPTREATYMERVKKAKQAASKKMLGINKTQQSDDMGQPSKTLSRKQIKSKIQHERHQIKRHQKKAQSDESNKEKYHRRIHSCENRIHKLESLMKNTDQVLPILITFK</sequence>
<proteinExistence type="predicted"/>
<organism evidence="2 3">
    <name type="scientific">Phascolomyces articulosus</name>
    <dbReference type="NCBI Taxonomy" id="60185"/>
    <lineage>
        <taxon>Eukaryota</taxon>
        <taxon>Fungi</taxon>
        <taxon>Fungi incertae sedis</taxon>
        <taxon>Mucoromycota</taxon>
        <taxon>Mucoromycotina</taxon>
        <taxon>Mucoromycetes</taxon>
        <taxon>Mucorales</taxon>
        <taxon>Lichtheimiaceae</taxon>
        <taxon>Phascolomyces</taxon>
    </lineage>
</organism>
<feature type="region of interest" description="Disordered" evidence="1">
    <location>
        <begin position="391"/>
        <end position="448"/>
    </location>
</feature>
<feature type="compositionally biased region" description="Polar residues" evidence="1">
    <location>
        <begin position="399"/>
        <end position="413"/>
    </location>
</feature>
<evidence type="ECO:0000313" key="3">
    <source>
        <dbReference type="Proteomes" id="UP001209540"/>
    </source>
</evidence>
<name>A0AAD5KA39_9FUNG</name>
<dbReference type="EMBL" id="JAIXMP010000019">
    <property type="protein sequence ID" value="KAI9258150.1"/>
    <property type="molecule type" value="Genomic_DNA"/>
</dbReference>
<dbReference type="Proteomes" id="UP001209540">
    <property type="component" value="Unassembled WGS sequence"/>
</dbReference>
<reference evidence="2" key="1">
    <citation type="journal article" date="2022" name="IScience">
        <title>Evolution of zygomycete secretomes and the origins of terrestrial fungal ecologies.</title>
        <authorList>
            <person name="Chang Y."/>
            <person name="Wang Y."/>
            <person name="Mondo S."/>
            <person name="Ahrendt S."/>
            <person name="Andreopoulos W."/>
            <person name="Barry K."/>
            <person name="Beard J."/>
            <person name="Benny G.L."/>
            <person name="Blankenship S."/>
            <person name="Bonito G."/>
            <person name="Cuomo C."/>
            <person name="Desiro A."/>
            <person name="Gervers K.A."/>
            <person name="Hundley H."/>
            <person name="Kuo A."/>
            <person name="LaButti K."/>
            <person name="Lang B.F."/>
            <person name="Lipzen A."/>
            <person name="O'Donnell K."/>
            <person name="Pangilinan J."/>
            <person name="Reynolds N."/>
            <person name="Sandor L."/>
            <person name="Smith M.E."/>
            <person name="Tsang A."/>
            <person name="Grigoriev I.V."/>
            <person name="Stajich J.E."/>
            <person name="Spatafora J.W."/>
        </authorList>
    </citation>
    <scope>NUCLEOTIDE SEQUENCE</scope>
    <source>
        <strain evidence="2">RSA 2281</strain>
    </source>
</reference>